<gene>
    <name evidence="9" type="ORF">SAMN02746019_00009640</name>
</gene>
<comment type="subcellular location">
    <subcellularLocation>
        <location evidence="1">Cell membrane</location>
        <topology evidence="1">Multi-pass membrane protein</topology>
    </subcellularLocation>
</comment>
<evidence type="ECO:0000256" key="5">
    <source>
        <dbReference type="ARBA" id="ARBA00022692"/>
    </source>
</evidence>
<evidence type="ECO:0000313" key="10">
    <source>
        <dbReference type="Proteomes" id="UP000197025"/>
    </source>
</evidence>
<reference evidence="10" key="1">
    <citation type="submission" date="2017-06" db="EMBL/GenBank/DDBJ databases">
        <authorList>
            <person name="Varghese N."/>
            <person name="Submissions S."/>
        </authorList>
    </citation>
    <scope>NUCLEOTIDE SEQUENCE [LARGE SCALE GENOMIC DNA]</scope>
    <source>
        <strain evidence="10">JAD2</strain>
    </source>
</reference>
<keyword evidence="5 8" id="KW-0812">Transmembrane</keyword>
<name>A0A212R0C8_9CHLR</name>
<keyword evidence="4 9" id="KW-0808">Transferase</keyword>
<feature type="transmembrane region" description="Helical" evidence="8">
    <location>
        <begin position="209"/>
        <end position="229"/>
    </location>
</feature>
<evidence type="ECO:0000256" key="1">
    <source>
        <dbReference type="ARBA" id="ARBA00004651"/>
    </source>
</evidence>
<dbReference type="GO" id="GO:0016763">
    <property type="term" value="F:pentosyltransferase activity"/>
    <property type="evidence" value="ECO:0007669"/>
    <property type="project" value="TreeGrafter"/>
</dbReference>
<dbReference type="OrthoDB" id="161253at2"/>
<keyword evidence="3" id="KW-0328">Glycosyltransferase</keyword>
<feature type="transmembrane region" description="Helical" evidence="8">
    <location>
        <begin position="93"/>
        <end position="113"/>
    </location>
</feature>
<keyword evidence="6 8" id="KW-1133">Transmembrane helix</keyword>
<keyword evidence="10" id="KW-1185">Reference proteome</keyword>
<dbReference type="EMBL" id="FYEK01000027">
    <property type="protein sequence ID" value="SNB65300.1"/>
    <property type="molecule type" value="Genomic_DNA"/>
</dbReference>
<evidence type="ECO:0000256" key="7">
    <source>
        <dbReference type="ARBA" id="ARBA00023136"/>
    </source>
</evidence>
<feature type="transmembrane region" description="Helical" evidence="8">
    <location>
        <begin position="303"/>
        <end position="320"/>
    </location>
</feature>
<evidence type="ECO:0000256" key="2">
    <source>
        <dbReference type="ARBA" id="ARBA00022475"/>
    </source>
</evidence>
<protein>
    <submittedName>
        <fullName evidence="9">4-amino-4-deoxy-L-arabinose transferase and related glycosyltransferases of PMT family</fullName>
    </submittedName>
</protein>
<feature type="transmembrane region" description="Helical" evidence="8">
    <location>
        <begin position="133"/>
        <end position="159"/>
    </location>
</feature>
<keyword evidence="7 8" id="KW-0472">Membrane</keyword>
<keyword evidence="2" id="KW-1003">Cell membrane</keyword>
<dbReference type="PANTHER" id="PTHR33908:SF3">
    <property type="entry name" value="UNDECAPRENYL PHOSPHATE-ALPHA-4-AMINO-4-DEOXY-L-ARABINOSE ARABINOSYL TRANSFERASE"/>
    <property type="match status" value="1"/>
</dbReference>
<dbReference type="GO" id="GO:0010041">
    <property type="term" value="P:response to iron(III) ion"/>
    <property type="evidence" value="ECO:0007669"/>
    <property type="project" value="TreeGrafter"/>
</dbReference>
<dbReference type="GO" id="GO:0005886">
    <property type="term" value="C:plasma membrane"/>
    <property type="evidence" value="ECO:0007669"/>
    <property type="project" value="UniProtKB-SubCell"/>
</dbReference>
<feature type="transmembrane region" description="Helical" evidence="8">
    <location>
        <begin position="351"/>
        <end position="369"/>
    </location>
</feature>
<evidence type="ECO:0000256" key="8">
    <source>
        <dbReference type="SAM" id="Phobius"/>
    </source>
</evidence>
<proteinExistence type="predicted"/>
<evidence type="ECO:0000313" key="9">
    <source>
        <dbReference type="EMBL" id="SNB65300.1"/>
    </source>
</evidence>
<evidence type="ECO:0000256" key="4">
    <source>
        <dbReference type="ARBA" id="ARBA00022679"/>
    </source>
</evidence>
<accession>A0A212R0C8</accession>
<dbReference type="InParanoid" id="A0A212R0C8"/>
<organism evidence="9 10">
    <name type="scientific">Thermoflexus hugenholtzii JAD2</name>
    <dbReference type="NCBI Taxonomy" id="877466"/>
    <lineage>
        <taxon>Bacteria</taxon>
        <taxon>Bacillati</taxon>
        <taxon>Chloroflexota</taxon>
        <taxon>Thermoflexia</taxon>
        <taxon>Thermoflexales</taxon>
        <taxon>Thermoflexaceae</taxon>
        <taxon>Thermoflexus</taxon>
    </lineage>
</organism>
<dbReference type="GO" id="GO:0009103">
    <property type="term" value="P:lipopolysaccharide biosynthetic process"/>
    <property type="evidence" value="ECO:0007669"/>
    <property type="project" value="UniProtKB-ARBA"/>
</dbReference>
<feature type="transmembrane region" description="Helical" evidence="8">
    <location>
        <begin position="327"/>
        <end position="345"/>
    </location>
</feature>
<dbReference type="InterPro" id="IPR050297">
    <property type="entry name" value="LipidA_mod_glycosyltrf_83"/>
</dbReference>
<sequence>MSFTAAMVQRVFQRWRAVALRGIRWPEGWLILLAVASRWPLRGRWLYHWDSVNFALALDHFDVARGQPHIPGYPLYVGLGRISRWIFGDPQTALVALSVAGTAMAAVLLYRLGEEWIGPEAGKWAALFWLSSPLVWFYGEIALPHALDAGFVLLVVWLAGRCARGERWHLPLAVALAASSGLRPQNLLFLGPIFLWGLHGQRWRARAEALIGLGGLTLLWLIPLLALSGGPGRYLEITQAYNAHFLPSTLVFGPGGLSALQRNLGKLGAYTAYGVAGAGLLLIEGLHALPVLFRGLPDRWRTAMGWGLWVTPALMFYTLIHMGQQGLVLVFLPALLLLAAARAAWDRRRGWGLGLAGLALNVVLFLATPERPLGPEGIRLLNLSTLRHHDATMAGRFALLRAEFPPDRTRIVASQWRFFDFYAPEYPVLPFGLEDPAERPREERVWVRLESEGTGFIVLFEPELTRWVLPGSQPWRWWTYDGVKLPGWAWAPGDRWVYGSGGFGLFRGP</sequence>
<dbReference type="AlphaFoldDB" id="A0A212R0C8"/>
<dbReference type="Proteomes" id="UP000197025">
    <property type="component" value="Unassembled WGS sequence"/>
</dbReference>
<feature type="transmembrane region" description="Helical" evidence="8">
    <location>
        <begin position="267"/>
        <end position="283"/>
    </location>
</feature>
<evidence type="ECO:0000256" key="6">
    <source>
        <dbReference type="ARBA" id="ARBA00022989"/>
    </source>
</evidence>
<dbReference type="RefSeq" id="WP_088571207.1">
    <property type="nucleotide sequence ID" value="NZ_FYEK01000027.1"/>
</dbReference>
<evidence type="ECO:0000256" key="3">
    <source>
        <dbReference type="ARBA" id="ARBA00022676"/>
    </source>
</evidence>
<dbReference type="PANTHER" id="PTHR33908">
    <property type="entry name" value="MANNOSYLTRANSFERASE YKCB-RELATED"/>
    <property type="match status" value="1"/>
</dbReference>